<proteinExistence type="predicted"/>
<dbReference type="EMBL" id="JAWDGP010000626">
    <property type="protein sequence ID" value="KAK3798764.1"/>
    <property type="molecule type" value="Genomic_DNA"/>
</dbReference>
<dbReference type="Proteomes" id="UP001283361">
    <property type="component" value="Unassembled WGS sequence"/>
</dbReference>
<name>A0AAE1E8Z2_9GAST</name>
<sequence>MNGISRRWPVPTQVGKFLKYKTSRFLGISERKTVPLKRLAKDKLRTKSKQQLFESLEFMSSDVAEKWWLHAVDMSLTE</sequence>
<keyword evidence="2" id="KW-1185">Reference proteome</keyword>
<accession>A0AAE1E8Z2</accession>
<organism evidence="1 2">
    <name type="scientific">Elysia crispata</name>
    <name type="common">lettuce slug</name>
    <dbReference type="NCBI Taxonomy" id="231223"/>
    <lineage>
        <taxon>Eukaryota</taxon>
        <taxon>Metazoa</taxon>
        <taxon>Spiralia</taxon>
        <taxon>Lophotrochozoa</taxon>
        <taxon>Mollusca</taxon>
        <taxon>Gastropoda</taxon>
        <taxon>Heterobranchia</taxon>
        <taxon>Euthyneura</taxon>
        <taxon>Panpulmonata</taxon>
        <taxon>Sacoglossa</taxon>
        <taxon>Placobranchoidea</taxon>
        <taxon>Plakobranchidae</taxon>
        <taxon>Elysia</taxon>
    </lineage>
</organism>
<protein>
    <submittedName>
        <fullName evidence="1">Uncharacterized protein</fullName>
    </submittedName>
</protein>
<gene>
    <name evidence="1" type="ORF">RRG08_018607</name>
</gene>
<reference evidence="1" key="1">
    <citation type="journal article" date="2023" name="G3 (Bethesda)">
        <title>A reference genome for the long-term kleptoplast-retaining sea slug Elysia crispata morphotype clarki.</title>
        <authorList>
            <person name="Eastman K.E."/>
            <person name="Pendleton A.L."/>
            <person name="Shaikh M.A."/>
            <person name="Suttiyut T."/>
            <person name="Ogas R."/>
            <person name="Tomko P."/>
            <person name="Gavelis G."/>
            <person name="Widhalm J.R."/>
            <person name="Wisecaver J.H."/>
        </authorList>
    </citation>
    <scope>NUCLEOTIDE SEQUENCE</scope>
    <source>
        <strain evidence="1">ECLA1</strain>
    </source>
</reference>
<evidence type="ECO:0000313" key="1">
    <source>
        <dbReference type="EMBL" id="KAK3798764.1"/>
    </source>
</evidence>
<comment type="caution">
    <text evidence="1">The sequence shown here is derived from an EMBL/GenBank/DDBJ whole genome shotgun (WGS) entry which is preliminary data.</text>
</comment>
<dbReference type="AlphaFoldDB" id="A0AAE1E8Z2"/>
<evidence type="ECO:0000313" key="2">
    <source>
        <dbReference type="Proteomes" id="UP001283361"/>
    </source>
</evidence>